<sequence>MSQKGITINTTDTGHVDASDHALLFSAIFGMNGILNVGSKMVISKQSDNKIRIMDGMYMMSNGVLIRIENYEDITITSGTLGQKRKDIIIAEYIKNGNGTGDDVAKIRVVNGTYSSANPVEPTLVNNGTTIQEKLATLLINETTMTIDSVSAKVMPVLANAVFYKD</sequence>
<organism evidence="2 3">
    <name type="scientific">Faecalibacillus intestinalis</name>
    <dbReference type="NCBI Taxonomy" id="1982626"/>
    <lineage>
        <taxon>Bacteria</taxon>
        <taxon>Bacillati</taxon>
        <taxon>Bacillota</taxon>
        <taxon>Erysipelotrichia</taxon>
        <taxon>Erysipelotrichales</taxon>
        <taxon>Coprobacillaceae</taxon>
        <taxon>Faecalibacillus</taxon>
    </lineage>
</organism>
<proteinExistence type="predicted"/>
<dbReference type="EMBL" id="AP024085">
    <property type="protein sequence ID" value="BCL57456.1"/>
    <property type="molecule type" value="Genomic_DNA"/>
</dbReference>
<keyword evidence="1" id="KW-0812">Transmembrane</keyword>
<accession>A0A7I8DZI1</accession>
<protein>
    <submittedName>
        <fullName evidence="2">Uncharacterized protein</fullName>
    </submittedName>
</protein>
<dbReference type="KEGG" id="fit:Fi14EGH31_11680"/>
<dbReference type="AlphaFoldDB" id="A0A7I8DZI1"/>
<evidence type="ECO:0000313" key="3">
    <source>
        <dbReference type="Proteomes" id="UP000593842"/>
    </source>
</evidence>
<evidence type="ECO:0000256" key="1">
    <source>
        <dbReference type="SAM" id="Phobius"/>
    </source>
</evidence>
<keyword evidence="1" id="KW-1133">Transmembrane helix</keyword>
<feature type="transmembrane region" description="Helical" evidence="1">
    <location>
        <begin position="22"/>
        <end position="43"/>
    </location>
</feature>
<name>A0A7I8DZI1_9FIRM</name>
<dbReference type="RefSeq" id="WP_195947083.1">
    <property type="nucleotide sequence ID" value="NZ_AP024085.1"/>
</dbReference>
<evidence type="ECO:0000313" key="2">
    <source>
        <dbReference type="EMBL" id="BCL57456.1"/>
    </source>
</evidence>
<dbReference type="Proteomes" id="UP000593842">
    <property type="component" value="Chromosome"/>
</dbReference>
<keyword evidence="1" id="KW-0472">Membrane</keyword>
<dbReference type="GeneID" id="70579602"/>
<reference evidence="3" key="1">
    <citation type="submission" date="2020-09" db="EMBL/GenBank/DDBJ databases">
        <title>Complete genome sequencing of Faecalibacillus intestinalis strain 14EGH31.</title>
        <authorList>
            <person name="Sakamoto M."/>
            <person name="Murakami T."/>
            <person name="Mori H."/>
        </authorList>
    </citation>
    <scope>NUCLEOTIDE SEQUENCE [LARGE SCALE GENOMIC DNA]</scope>
    <source>
        <strain evidence="3">14EGH31</strain>
    </source>
</reference>
<gene>
    <name evidence="2" type="ORF">Fi14EGH31_11680</name>
</gene>